<dbReference type="Proteomes" id="UP000598820">
    <property type="component" value="Unassembled WGS sequence"/>
</dbReference>
<dbReference type="GO" id="GO:0019346">
    <property type="term" value="P:transsulfuration"/>
    <property type="evidence" value="ECO:0007669"/>
    <property type="project" value="InterPro"/>
</dbReference>
<dbReference type="Gene3D" id="3.40.640.10">
    <property type="entry name" value="Type I PLP-dependent aspartate aminotransferase-like (Major domain)"/>
    <property type="match status" value="1"/>
</dbReference>
<evidence type="ECO:0000256" key="3">
    <source>
        <dbReference type="ARBA" id="ARBA00022898"/>
    </source>
</evidence>
<accession>A0A926XUP9</accession>
<dbReference type="Gene3D" id="3.90.1150.10">
    <property type="entry name" value="Aspartate Aminotransferase, domain 1"/>
    <property type="match status" value="1"/>
</dbReference>
<comment type="caution">
    <text evidence="6">The sequence shown here is derived from an EMBL/GenBank/DDBJ whole genome shotgun (WGS) entry which is preliminary data.</text>
</comment>
<comment type="similarity">
    <text evidence="2 5">Belongs to the trans-sulfuration enzymes family.</text>
</comment>
<dbReference type="GO" id="GO:0008483">
    <property type="term" value="F:transaminase activity"/>
    <property type="evidence" value="ECO:0007669"/>
    <property type="project" value="UniProtKB-KW"/>
</dbReference>
<dbReference type="InterPro" id="IPR015421">
    <property type="entry name" value="PyrdxlP-dep_Trfase_major"/>
</dbReference>
<dbReference type="EMBL" id="JACWZY010000004">
    <property type="protein sequence ID" value="MBD2700434.1"/>
    <property type="molecule type" value="Genomic_DNA"/>
</dbReference>
<dbReference type="GO" id="GO:0005737">
    <property type="term" value="C:cytoplasm"/>
    <property type="evidence" value="ECO:0007669"/>
    <property type="project" value="TreeGrafter"/>
</dbReference>
<name>A0A926XUP9_9BACT</name>
<organism evidence="6 7">
    <name type="scientific">Spirosoma profusum</name>
    <dbReference type="NCBI Taxonomy" id="2771354"/>
    <lineage>
        <taxon>Bacteria</taxon>
        <taxon>Pseudomonadati</taxon>
        <taxon>Bacteroidota</taxon>
        <taxon>Cytophagia</taxon>
        <taxon>Cytophagales</taxon>
        <taxon>Cytophagaceae</taxon>
        <taxon>Spirosoma</taxon>
    </lineage>
</organism>
<dbReference type="GO" id="GO:0003962">
    <property type="term" value="F:cystathionine gamma-synthase activity"/>
    <property type="evidence" value="ECO:0007669"/>
    <property type="project" value="TreeGrafter"/>
</dbReference>
<comment type="cofactor">
    <cofactor evidence="1 5">
        <name>pyridoxal 5'-phosphate</name>
        <dbReference type="ChEBI" id="CHEBI:597326"/>
    </cofactor>
</comment>
<protein>
    <submittedName>
        <fullName evidence="6">Aminotransferase class V-fold PLP-dependent enzyme</fullName>
    </submittedName>
</protein>
<reference evidence="6" key="1">
    <citation type="submission" date="2020-09" db="EMBL/GenBank/DDBJ databases">
        <authorList>
            <person name="Kim M.K."/>
        </authorList>
    </citation>
    <scope>NUCLEOTIDE SEQUENCE</scope>
    <source>
        <strain evidence="6">BT702</strain>
    </source>
</reference>
<dbReference type="PANTHER" id="PTHR11808">
    <property type="entry name" value="TRANS-SULFURATION ENZYME FAMILY MEMBER"/>
    <property type="match status" value="1"/>
</dbReference>
<dbReference type="GO" id="GO:0004123">
    <property type="term" value="F:cystathionine gamma-lyase activity"/>
    <property type="evidence" value="ECO:0007669"/>
    <property type="project" value="TreeGrafter"/>
</dbReference>
<dbReference type="Pfam" id="PF01053">
    <property type="entry name" value="Cys_Met_Meta_PP"/>
    <property type="match status" value="1"/>
</dbReference>
<gene>
    <name evidence="6" type="ORF">IC229_07300</name>
</gene>
<keyword evidence="3 4" id="KW-0663">Pyridoxal phosphate</keyword>
<proteinExistence type="inferred from homology"/>
<evidence type="ECO:0000256" key="4">
    <source>
        <dbReference type="PIRSR" id="PIRSR001434-2"/>
    </source>
</evidence>
<evidence type="ECO:0000256" key="2">
    <source>
        <dbReference type="ARBA" id="ARBA00009077"/>
    </source>
</evidence>
<dbReference type="InterPro" id="IPR000277">
    <property type="entry name" value="Cys/Met-Metab_PyrdxlP-dep_enz"/>
</dbReference>
<dbReference type="SUPFAM" id="SSF53383">
    <property type="entry name" value="PLP-dependent transferases"/>
    <property type="match status" value="1"/>
</dbReference>
<dbReference type="InterPro" id="IPR015424">
    <property type="entry name" value="PyrdxlP-dep_Trfase"/>
</dbReference>
<evidence type="ECO:0000313" key="7">
    <source>
        <dbReference type="Proteomes" id="UP000598820"/>
    </source>
</evidence>
<dbReference type="PIRSF" id="PIRSF001434">
    <property type="entry name" value="CGS"/>
    <property type="match status" value="1"/>
</dbReference>
<keyword evidence="6" id="KW-0032">Aminotransferase</keyword>
<dbReference type="GO" id="GO:0030170">
    <property type="term" value="F:pyridoxal phosphate binding"/>
    <property type="evidence" value="ECO:0007669"/>
    <property type="project" value="InterPro"/>
</dbReference>
<dbReference type="InterPro" id="IPR015422">
    <property type="entry name" value="PyrdxlP-dep_Trfase_small"/>
</dbReference>
<evidence type="ECO:0000313" key="6">
    <source>
        <dbReference type="EMBL" id="MBD2700434.1"/>
    </source>
</evidence>
<dbReference type="RefSeq" id="WP_190886288.1">
    <property type="nucleotide sequence ID" value="NZ_JACWZY010000004.1"/>
</dbReference>
<dbReference type="PANTHER" id="PTHR11808:SF15">
    <property type="entry name" value="CYSTATHIONINE GAMMA-LYASE"/>
    <property type="match status" value="1"/>
</dbReference>
<dbReference type="GO" id="GO:0019343">
    <property type="term" value="P:cysteine biosynthetic process via cystathionine"/>
    <property type="evidence" value="ECO:0007669"/>
    <property type="project" value="TreeGrafter"/>
</dbReference>
<evidence type="ECO:0000256" key="1">
    <source>
        <dbReference type="ARBA" id="ARBA00001933"/>
    </source>
</evidence>
<dbReference type="CDD" id="cd00614">
    <property type="entry name" value="CGS_like"/>
    <property type="match status" value="1"/>
</dbReference>
<dbReference type="InterPro" id="IPR054542">
    <property type="entry name" value="Cys_met_metab_PP"/>
</dbReference>
<dbReference type="AlphaFoldDB" id="A0A926XUP9"/>
<dbReference type="PROSITE" id="PS00868">
    <property type="entry name" value="CYS_MET_METAB_PP"/>
    <property type="match status" value="1"/>
</dbReference>
<keyword evidence="7" id="KW-1185">Reference proteome</keyword>
<keyword evidence="6" id="KW-0808">Transferase</keyword>
<feature type="modified residue" description="N6-(pyridoxal phosphate)lysine" evidence="4">
    <location>
        <position position="196"/>
    </location>
</feature>
<dbReference type="FunFam" id="3.40.640.10:FF:000009">
    <property type="entry name" value="Cystathionine gamma-synthase homolog"/>
    <property type="match status" value="1"/>
</dbReference>
<sequence length="382" mass="41208">MHFDTLALRATHQPDTTTGAVVPPIHLSTTYARNEANELPANYIYTRTNNPTREALEKALAVLEGGAIGMAFGSGQAATMTLLQALRPGDHVLVSTDAYFGTPALLEQVFHPWGLTYTRVDLSDLSAVQASIHENTRLIWCETPSNPRLTIQDLAAISEMAHAVGALCVCDNTWATPVIQRPLSIGCDVVMHSTTKYLSGHSDVLGGALIFKEDNDFTQRVRQIQGLSGAVPSPFDCWLVSRGIKTLSVRVRAQSATAQRIAEFLDGHPAVEIVHYPGLSHHPDRALIDRQMSGTGAMLSVRVKGGAAEALQFIGKLKLLIRATSLGGVESLIEHRASAEGPNSTSPVNLLRISVGLEHPDDLIDDLRQALDWIINPANKAA</sequence>
<evidence type="ECO:0000256" key="5">
    <source>
        <dbReference type="RuleBase" id="RU362118"/>
    </source>
</evidence>